<accession>A0A0N5CA73</accession>
<keyword evidence="1" id="KW-1185">Reference proteome</keyword>
<dbReference type="WBParaSite" id="SPAL_0001479700.1">
    <property type="protein sequence ID" value="SPAL_0001479700.1"/>
    <property type="gene ID" value="SPAL_0001479700"/>
</dbReference>
<protein>
    <submittedName>
        <fullName evidence="2">Uncharacterized protein</fullName>
    </submittedName>
</protein>
<dbReference type="AlphaFoldDB" id="A0A0N5CA73"/>
<dbReference type="Proteomes" id="UP000046392">
    <property type="component" value="Unplaced"/>
</dbReference>
<reference evidence="2" key="1">
    <citation type="submission" date="2017-02" db="UniProtKB">
        <authorList>
            <consortium name="WormBaseParasite"/>
        </authorList>
    </citation>
    <scope>IDENTIFICATION</scope>
</reference>
<proteinExistence type="predicted"/>
<evidence type="ECO:0000313" key="1">
    <source>
        <dbReference type="Proteomes" id="UP000046392"/>
    </source>
</evidence>
<name>A0A0N5CA73_STREA</name>
<evidence type="ECO:0000313" key="2">
    <source>
        <dbReference type="WBParaSite" id="SPAL_0001479700.1"/>
    </source>
</evidence>
<organism evidence="1 2">
    <name type="scientific">Strongyloides papillosus</name>
    <name type="common">Intestinal threadworm</name>
    <dbReference type="NCBI Taxonomy" id="174720"/>
    <lineage>
        <taxon>Eukaryota</taxon>
        <taxon>Metazoa</taxon>
        <taxon>Ecdysozoa</taxon>
        <taxon>Nematoda</taxon>
        <taxon>Chromadorea</taxon>
        <taxon>Rhabditida</taxon>
        <taxon>Tylenchina</taxon>
        <taxon>Panagrolaimomorpha</taxon>
        <taxon>Strongyloidoidea</taxon>
        <taxon>Strongyloididae</taxon>
        <taxon>Strongyloides</taxon>
    </lineage>
</organism>
<sequence>MDFRVIRLFKSRKAVKNYKRMDDVDNKGKRIRNKKPAYLERKWNYFKKVIRKNRSFMKTMNCPMSCSRFK</sequence>